<protein>
    <recommendedName>
        <fullName evidence="3">CRISPR system Cms protein Csm2</fullName>
    </recommendedName>
    <alternativeName>
        <fullName evidence="6">CRISPR type III A-associated protein Csm2</fullName>
    </alternativeName>
</protein>
<comment type="function">
    <text evidence="1">This subunit may be involved in monitoring complementarity of crRNA and target RNA.</text>
</comment>
<dbReference type="Proteomes" id="UP000028501">
    <property type="component" value="Chromosome"/>
</dbReference>
<evidence type="ECO:0000256" key="6">
    <source>
        <dbReference type="ARBA" id="ARBA00031723"/>
    </source>
</evidence>
<keyword evidence="4" id="KW-0694">RNA-binding</keyword>
<dbReference type="KEGG" id="afg:AFULGI_00006280"/>
<evidence type="ECO:0000256" key="4">
    <source>
        <dbReference type="ARBA" id="ARBA00022884"/>
    </source>
</evidence>
<evidence type="ECO:0000313" key="8">
    <source>
        <dbReference type="Proteomes" id="UP000028501"/>
    </source>
</evidence>
<dbReference type="EMBL" id="CP006577">
    <property type="protein sequence ID" value="AIG97429.1"/>
    <property type="molecule type" value="Genomic_DNA"/>
</dbReference>
<dbReference type="Pfam" id="PF03750">
    <property type="entry name" value="Csm2_III-A"/>
    <property type="match status" value="1"/>
</dbReference>
<keyword evidence="5" id="KW-0051">Antiviral defense</keyword>
<dbReference type="GO" id="GO:0051607">
    <property type="term" value="P:defense response to virus"/>
    <property type="evidence" value="ECO:0007669"/>
    <property type="project" value="UniProtKB-KW"/>
</dbReference>
<evidence type="ECO:0000256" key="5">
    <source>
        <dbReference type="ARBA" id="ARBA00023118"/>
    </source>
</evidence>
<organism evidence="7 8">
    <name type="scientific">Archaeoglobus fulgidus DSM 8774</name>
    <dbReference type="NCBI Taxonomy" id="1344584"/>
    <lineage>
        <taxon>Archaea</taxon>
        <taxon>Methanobacteriati</taxon>
        <taxon>Methanobacteriota</taxon>
        <taxon>Archaeoglobi</taxon>
        <taxon>Archaeoglobales</taxon>
        <taxon>Archaeoglobaceae</taxon>
        <taxon>Archaeoglobus</taxon>
    </lineage>
</organism>
<dbReference type="RefSeq" id="WP_197030945.1">
    <property type="nucleotide sequence ID" value="NZ_CP006577.1"/>
</dbReference>
<evidence type="ECO:0000256" key="1">
    <source>
        <dbReference type="ARBA" id="ARBA00003640"/>
    </source>
</evidence>
<sequence length="162" mass="18800">MEDISKLVDLIDKEDFVEFGKKFEKLDPHRKRDAANEIYRRFDPVKASEKFFDLESSEVNKLALTVAAKATASRLKTTQIRKILNMSNNIYRKAKRKTDISADVAKLRYILAYAAARHKNEILPIAEVVDKIIPKLNAENYERFHDFLQALVAYHRFLGGRE</sequence>
<dbReference type="AlphaFoldDB" id="A0A075WE60"/>
<gene>
    <name evidence="7" type="ORF">AFULGI_00006280</name>
</gene>
<dbReference type="InterPro" id="IPR010149">
    <property type="entry name" value="CRISPR-assoc_prot_Csm2_III-A"/>
</dbReference>
<evidence type="ECO:0000256" key="3">
    <source>
        <dbReference type="ARBA" id="ARBA00016118"/>
    </source>
</evidence>
<proteinExistence type="inferred from homology"/>
<dbReference type="NCBIfam" id="TIGR01870">
    <property type="entry name" value="cas_TM1810_Csm2"/>
    <property type="match status" value="1"/>
</dbReference>
<comment type="similarity">
    <text evidence="2">Belongs to the CRISPR-associated Csm2 family.</text>
</comment>
<evidence type="ECO:0000313" key="7">
    <source>
        <dbReference type="EMBL" id="AIG97429.1"/>
    </source>
</evidence>
<dbReference type="GeneID" id="24794154"/>
<dbReference type="HOGENOM" id="CLU_121766_0_0_2"/>
<name>A0A075WE60_ARCFL</name>
<evidence type="ECO:0000256" key="2">
    <source>
        <dbReference type="ARBA" id="ARBA00006896"/>
    </source>
</evidence>
<accession>A0A075WE60</accession>
<reference evidence="7 8" key="1">
    <citation type="submission" date="2013-07" db="EMBL/GenBank/DDBJ databases">
        <title>Genome of Archaeoglobus fulgidus.</title>
        <authorList>
            <person name="Fiebig A."/>
            <person name="Birkeland N.-K."/>
        </authorList>
    </citation>
    <scope>NUCLEOTIDE SEQUENCE [LARGE SCALE GENOMIC DNA]</scope>
    <source>
        <strain evidence="7 8">DSM 8774</strain>
    </source>
</reference>
<dbReference type="GO" id="GO:0003723">
    <property type="term" value="F:RNA binding"/>
    <property type="evidence" value="ECO:0007669"/>
    <property type="project" value="UniProtKB-KW"/>
</dbReference>